<reference evidence="8" key="1">
    <citation type="submission" date="2025-08" db="UniProtKB">
        <authorList>
            <consortium name="RefSeq"/>
        </authorList>
    </citation>
    <scope>IDENTIFICATION</scope>
</reference>
<dbReference type="Proteomes" id="UP000504615">
    <property type="component" value="Unplaced"/>
</dbReference>
<evidence type="ECO:0000313" key="7">
    <source>
        <dbReference type="Proteomes" id="UP000504615"/>
    </source>
</evidence>
<evidence type="ECO:0000256" key="4">
    <source>
        <dbReference type="ARBA" id="ARBA00023175"/>
    </source>
</evidence>
<comment type="similarity">
    <text evidence="5">Belongs to the TRAFAC class myosin-kinesin ATPase superfamily. Myosin family.</text>
</comment>
<dbReference type="PROSITE" id="PS51456">
    <property type="entry name" value="MYOSIN_MOTOR"/>
    <property type="match status" value="1"/>
</dbReference>
<organism evidence="7 8">
    <name type="scientific">Pogonomyrmex barbatus</name>
    <name type="common">red harvester ant</name>
    <dbReference type="NCBI Taxonomy" id="144034"/>
    <lineage>
        <taxon>Eukaryota</taxon>
        <taxon>Metazoa</taxon>
        <taxon>Ecdysozoa</taxon>
        <taxon>Arthropoda</taxon>
        <taxon>Hexapoda</taxon>
        <taxon>Insecta</taxon>
        <taxon>Pterygota</taxon>
        <taxon>Neoptera</taxon>
        <taxon>Endopterygota</taxon>
        <taxon>Hymenoptera</taxon>
        <taxon>Apocrita</taxon>
        <taxon>Aculeata</taxon>
        <taxon>Formicoidea</taxon>
        <taxon>Formicidae</taxon>
        <taxon>Myrmicinae</taxon>
        <taxon>Pogonomyrmex</taxon>
    </lineage>
</organism>
<dbReference type="PANTHER" id="PTHR22692">
    <property type="entry name" value="MYOSIN VII, XV"/>
    <property type="match status" value="1"/>
</dbReference>
<dbReference type="SMART" id="SM00242">
    <property type="entry name" value="MYSc"/>
    <property type="match status" value="1"/>
</dbReference>
<dbReference type="InterPro" id="IPR027417">
    <property type="entry name" value="P-loop_NTPase"/>
</dbReference>
<dbReference type="SUPFAM" id="SSF52540">
    <property type="entry name" value="P-loop containing nucleoside triphosphate hydrolases"/>
    <property type="match status" value="1"/>
</dbReference>
<proteinExistence type="inferred from homology"/>
<sequence length="142" mass="15829">MHATSVQGVEDMISLGDLHEAGILRNLLIRYNENLIYTYTGSILVAVNPYQILPIYTAEQIKLYKDRKIGELPPHIFAIGDNSYAHMNRYGQDQCIVISGESGAGKTESTKLILQYLAAISGKHSWIEQQILEANPILEGKL</sequence>
<accession>A0A6I9VXM1</accession>
<keyword evidence="3 5" id="KW-0518">Myosin</keyword>
<dbReference type="Pfam" id="PF00063">
    <property type="entry name" value="Myosin_head"/>
    <property type="match status" value="1"/>
</dbReference>
<feature type="domain" description="Myosin motor" evidence="6">
    <location>
        <begin position="7"/>
        <end position="142"/>
    </location>
</feature>
<name>A0A6I9VXM1_9HYME</name>
<dbReference type="KEGG" id="pbar:105423677"/>
<comment type="caution">
    <text evidence="5">Lacks conserved residue(s) required for the propagation of feature annotation.</text>
</comment>
<gene>
    <name evidence="8" type="primary">LOC105423677</name>
</gene>
<dbReference type="InterPro" id="IPR001609">
    <property type="entry name" value="Myosin_head_motor_dom-like"/>
</dbReference>
<dbReference type="InterPro" id="IPR036961">
    <property type="entry name" value="Kinesin_motor_dom_sf"/>
</dbReference>
<dbReference type="AlphaFoldDB" id="A0A6I9VXM1"/>
<dbReference type="OrthoDB" id="6108017at2759"/>
<dbReference type="InterPro" id="IPR051567">
    <property type="entry name" value="Unconventional_Myosin_ATPase"/>
</dbReference>
<keyword evidence="7" id="KW-1185">Reference proteome</keyword>
<dbReference type="GO" id="GO:0005524">
    <property type="term" value="F:ATP binding"/>
    <property type="evidence" value="ECO:0007669"/>
    <property type="project" value="UniProtKB-UniRule"/>
</dbReference>
<dbReference type="GO" id="GO:0003774">
    <property type="term" value="F:cytoskeletal motor activity"/>
    <property type="evidence" value="ECO:0007669"/>
    <property type="project" value="UniProtKB-UniRule"/>
</dbReference>
<dbReference type="GeneID" id="105423677"/>
<feature type="binding site" evidence="5">
    <location>
        <begin position="100"/>
        <end position="107"/>
    </location>
    <ligand>
        <name>ATP</name>
        <dbReference type="ChEBI" id="CHEBI:30616"/>
    </ligand>
</feature>
<dbReference type="RefSeq" id="XP_011631836.1">
    <property type="nucleotide sequence ID" value="XM_011633534.1"/>
</dbReference>
<evidence type="ECO:0000313" key="8">
    <source>
        <dbReference type="RefSeq" id="XP_011631836.1"/>
    </source>
</evidence>
<keyword evidence="5" id="KW-0009">Actin-binding</keyword>
<evidence type="ECO:0000259" key="6">
    <source>
        <dbReference type="PROSITE" id="PS51456"/>
    </source>
</evidence>
<dbReference type="GO" id="GO:0003779">
    <property type="term" value="F:actin binding"/>
    <property type="evidence" value="ECO:0007669"/>
    <property type="project" value="UniProtKB-KW"/>
</dbReference>
<keyword evidence="2 5" id="KW-0067">ATP-binding</keyword>
<keyword evidence="4 5" id="KW-0505">Motor protein</keyword>
<dbReference type="PRINTS" id="PR00193">
    <property type="entry name" value="MYOSINHEAVY"/>
</dbReference>
<dbReference type="Gene3D" id="3.40.850.10">
    <property type="entry name" value="Kinesin motor domain"/>
    <property type="match status" value="1"/>
</dbReference>
<dbReference type="PANTHER" id="PTHR22692:SF33">
    <property type="entry name" value="MYOSIN"/>
    <property type="match status" value="1"/>
</dbReference>
<dbReference type="GO" id="GO:0016459">
    <property type="term" value="C:myosin complex"/>
    <property type="evidence" value="ECO:0007669"/>
    <property type="project" value="UniProtKB-KW"/>
</dbReference>
<evidence type="ECO:0000256" key="5">
    <source>
        <dbReference type="PROSITE-ProRule" id="PRU00782"/>
    </source>
</evidence>
<evidence type="ECO:0000256" key="3">
    <source>
        <dbReference type="ARBA" id="ARBA00023123"/>
    </source>
</evidence>
<evidence type="ECO:0000256" key="2">
    <source>
        <dbReference type="ARBA" id="ARBA00022840"/>
    </source>
</evidence>
<evidence type="ECO:0000256" key="1">
    <source>
        <dbReference type="ARBA" id="ARBA00022741"/>
    </source>
</evidence>
<protein>
    <submittedName>
        <fullName evidence="8">Myosin-VIIa-like</fullName>
    </submittedName>
</protein>
<keyword evidence="1 5" id="KW-0547">Nucleotide-binding</keyword>